<reference evidence="7 8" key="1">
    <citation type="submission" date="2018-06" db="EMBL/GenBank/DDBJ databases">
        <authorList>
            <consortium name="Pathogen Informatics"/>
            <person name="Doyle S."/>
        </authorList>
    </citation>
    <scope>NUCLEOTIDE SEQUENCE [LARGE SCALE GENOMIC DNA]</scope>
    <source>
        <strain evidence="7 8">NCTC12413</strain>
    </source>
</reference>
<dbReference type="STRING" id="1212545.SARL_03776"/>
<sequence length="296" mass="33685">MNFEQLAYVKKIYELESMIHAAEAIHISQSAMSQSLANLEQELGYTLFHRSRKGTLPTPEGKQLIPFIIDILDSRDKLSAEVEAMTSHLKGSLIIATIPTLFNKIIPKALSAFKKDYPHINVEIFESSREDIIRLVENNEVDIGLIGIRDNEQLSSTITLHSLNRTSDFKLIVPKKSKLVLKDVVSLEEIQQYPFVLYDRSFYQHNFKEFEEVYGPLKIVFRTNNPGVVLRTVAEGLGVSIVSSLMLEEDLLIESGMIEQIPIGNPFDYYIYFTALTKGVQNKYSVANTFITYIKQ</sequence>
<dbReference type="Gene3D" id="1.10.10.10">
    <property type="entry name" value="Winged helix-like DNA-binding domain superfamily/Winged helix DNA-binding domain"/>
    <property type="match status" value="1"/>
</dbReference>
<proteinExistence type="inferred from homology"/>
<evidence type="ECO:0000256" key="4">
    <source>
        <dbReference type="ARBA" id="ARBA00023163"/>
    </source>
</evidence>
<evidence type="ECO:0000259" key="5">
    <source>
        <dbReference type="PROSITE" id="PS50931"/>
    </source>
</evidence>
<dbReference type="OrthoDB" id="9803735at2"/>
<organism evidence="7 8">
    <name type="scientific">Staphylococcus arlettae</name>
    <dbReference type="NCBI Taxonomy" id="29378"/>
    <lineage>
        <taxon>Bacteria</taxon>
        <taxon>Bacillati</taxon>
        <taxon>Bacillota</taxon>
        <taxon>Bacilli</taxon>
        <taxon>Bacillales</taxon>
        <taxon>Staphylococcaceae</taxon>
        <taxon>Staphylococcus</taxon>
    </lineage>
</organism>
<evidence type="ECO:0000313" key="6">
    <source>
        <dbReference type="EMBL" id="GEP99847.1"/>
    </source>
</evidence>
<dbReference type="Gene3D" id="3.40.190.290">
    <property type="match status" value="1"/>
</dbReference>
<dbReference type="Proteomes" id="UP000321598">
    <property type="component" value="Unassembled WGS sequence"/>
</dbReference>
<dbReference type="InterPro" id="IPR005119">
    <property type="entry name" value="LysR_subst-bd"/>
</dbReference>
<dbReference type="EMBL" id="UGZE01000001">
    <property type="protein sequence ID" value="SUJ26004.1"/>
    <property type="molecule type" value="Genomic_DNA"/>
</dbReference>
<dbReference type="InterPro" id="IPR000847">
    <property type="entry name" value="LysR_HTH_N"/>
</dbReference>
<dbReference type="EMBL" id="BKAV01000005">
    <property type="protein sequence ID" value="GEP99847.1"/>
    <property type="molecule type" value="Genomic_DNA"/>
</dbReference>
<dbReference type="PROSITE" id="PS50931">
    <property type="entry name" value="HTH_LYSR"/>
    <property type="match status" value="1"/>
</dbReference>
<dbReference type="Pfam" id="PF03466">
    <property type="entry name" value="LysR_substrate"/>
    <property type="match status" value="1"/>
</dbReference>
<evidence type="ECO:0000256" key="3">
    <source>
        <dbReference type="ARBA" id="ARBA00023125"/>
    </source>
</evidence>
<dbReference type="SUPFAM" id="SSF46785">
    <property type="entry name" value="Winged helix' DNA-binding domain"/>
    <property type="match status" value="1"/>
</dbReference>
<dbReference type="SUPFAM" id="SSF53850">
    <property type="entry name" value="Periplasmic binding protein-like II"/>
    <property type="match status" value="1"/>
</dbReference>
<accession>A0A380CRT9</accession>
<evidence type="ECO:0000313" key="8">
    <source>
        <dbReference type="Proteomes" id="UP000254956"/>
    </source>
</evidence>
<reference evidence="6 9" key="2">
    <citation type="submission" date="2019-07" db="EMBL/GenBank/DDBJ databases">
        <title>Whole genome shotgun sequence of Staphylococcus arlettae NBRC 109765.</title>
        <authorList>
            <person name="Hosoyama A."/>
            <person name="Uohara A."/>
            <person name="Ohji S."/>
            <person name="Ichikawa N."/>
        </authorList>
    </citation>
    <scope>NUCLEOTIDE SEQUENCE [LARGE SCALE GENOMIC DNA]</scope>
    <source>
        <strain evidence="6 9">NBRC 109765</strain>
    </source>
</reference>
<dbReference type="PANTHER" id="PTHR30419:SF28">
    <property type="entry name" value="HTH-TYPE TRANSCRIPTIONAL REGULATOR BSDA"/>
    <property type="match status" value="1"/>
</dbReference>
<dbReference type="InterPro" id="IPR036388">
    <property type="entry name" value="WH-like_DNA-bd_sf"/>
</dbReference>
<dbReference type="AlphaFoldDB" id="A0A380CRT9"/>
<dbReference type="GO" id="GO:0003700">
    <property type="term" value="F:DNA-binding transcription factor activity"/>
    <property type="evidence" value="ECO:0007669"/>
    <property type="project" value="InterPro"/>
</dbReference>
<feature type="domain" description="HTH lysR-type" evidence="5">
    <location>
        <begin position="1"/>
        <end position="58"/>
    </location>
</feature>
<evidence type="ECO:0000313" key="7">
    <source>
        <dbReference type="EMBL" id="SUJ26004.1"/>
    </source>
</evidence>
<evidence type="ECO:0000256" key="1">
    <source>
        <dbReference type="ARBA" id="ARBA00009437"/>
    </source>
</evidence>
<dbReference type="CDD" id="cd05466">
    <property type="entry name" value="PBP2_LTTR_substrate"/>
    <property type="match status" value="1"/>
</dbReference>
<dbReference type="GO" id="GO:0005829">
    <property type="term" value="C:cytosol"/>
    <property type="evidence" value="ECO:0007669"/>
    <property type="project" value="TreeGrafter"/>
</dbReference>
<dbReference type="GO" id="GO:0003677">
    <property type="term" value="F:DNA binding"/>
    <property type="evidence" value="ECO:0007669"/>
    <property type="project" value="UniProtKB-KW"/>
</dbReference>
<keyword evidence="2" id="KW-0805">Transcription regulation</keyword>
<dbReference type="PRINTS" id="PR00039">
    <property type="entry name" value="HTHLYSR"/>
</dbReference>
<keyword evidence="4" id="KW-0804">Transcription</keyword>
<gene>
    <name evidence="7" type="primary">gltC_2</name>
    <name evidence="6" type="synonym">dhcR</name>
    <name evidence="7" type="ORF">NCTC12413_02351</name>
    <name evidence="6" type="ORF">SAR03_08850</name>
</gene>
<dbReference type="RefSeq" id="WP_103388438.1">
    <property type="nucleotide sequence ID" value="NZ_BKAV01000005.1"/>
</dbReference>
<dbReference type="InterPro" id="IPR050950">
    <property type="entry name" value="HTH-type_LysR_regulators"/>
</dbReference>
<dbReference type="InterPro" id="IPR036390">
    <property type="entry name" value="WH_DNA-bd_sf"/>
</dbReference>
<dbReference type="Proteomes" id="UP000254956">
    <property type="component" value="Unassembled WGS sequence"/>
</dbReference>
<evidence type="ECO:0000313" key="9">
    <source>
        <dbReference type="Proteomes" id="UP000321598"/>
    </source>
</evidence>
<dbReference type="PANTHER" id="PTHR30419">
    <property type="entry name" value="HTH-TYPE TRANSCRIPTIONAL REGULATOR YBHD"/>
    <property type="match status" value="1"/>
</dbReference>
<evidence type="ECO:0000256" key="2">
    <source>
        <dbReference type="ARBA" id="ARBA00023015"/>
    </source>
</evidence>
<keyword evidence="9" id="KW-1185">Reference proteome</keyword>
<protein>
    <submittedName>
        <fullName evidence="7">Transcriptional regulator</fullName>
    </submittedName>
</protein>
<dbReference type="Pfam" id="PF00126">
    <property type="entry name" value="HTH_1"/>
    <property type="match status" value="1"/>
</dbReference>
<name>A0A380CRT9_9STAP</name>
<comment type="similarity">
    <text evidence="1">Belongs to the LysR transcriptional regulatory family.</text>
</comment>
<keyword evidence="3" id="KW-0238">DNA-binding</keyword>